<evidence type="ECO:0000313" key="2">
    <source>
        <dbReference type="EMBL" id="GLS87713.1"/>
    </source>
</evidence>
<dbReference type="RefSeq" id="WP_284325887.1">
    <property type="nucleotide sequence ID" value="NZ_BSPP01000010.1"/>
</dbReference>
<comment type="caution">
    <text evidence="2">The sequence shown here is derived from an EMBL/GenBank/DDBJ whole genome shotgun (WGS) entry which is preliminary data.</text>
</comment>
<feature type="transmembrane region" description="Helical" evidence="1">
    <location>
        <begin position="12"/>
        <end position="31"/>
    </location>
</feature>
<dbReference type="AlphaFoldDB" id="A0AA37TXK8"/>
<keyword evidence="3" id="KW-1185">Reference proteome</keyword>
<keyword evidence="1" id="KW-0812">Transmembrane</keyword>
<protein>
    <submittedName>
        <fullName evidence="2">Uncharacterized protein</fullName>
    </submittedName>
</protein>
<gene>
    <name evidence="2" type="ORF">GCM10010873_26870</name>
</gene>
<feature type="transmembrane region" description="Helical" evidence="1">
    <location>
        <begin position="68"/>
        <end position="86"/>
    </location>
</feature>
<evidence type="ECO:0000313" key="3">
    <source>
        <dbReference type="Proteomes" id="UP001157355"/>
    </source>
</evidence>
<sequence>MTEEFLSLSSAPWTTVLTFAAGYAGYFIAHVGLREHHQALDQLFRVMLYGFWGLFTYLAARIYGGVEILSASALGFLVSALLGVAWRRVGGPWLTRVLRGSRASLSDDLPSAWGAISAVGERVHGRQIMVTLADGTALFCDDLSKFVGLPNGPCVFGAAGDLLIYATHTGRDGPTGATIWEPVESQADAFWGAQITYVPKEQILRIKYRRVLS</sequence>
<name>A0AA37TXK8_9RHOB</name>
<keyword evidence="1" id="KW-0472">Membrane</keyword>
<keyword evidence="1" id="KW-1133">Transmembrane helix</keyword>
<feature type="transmembrane region" description="Helical" evidence="1">
    <location>
        <begin position="43"/>
        <end position="62"/>
    </location>
</feature>
<evidence type="ECO:0000256" key="1">
    <source>
        <dbReference type="SAM" id="Phobius"/>
    </source>
</evidence>
<dbReference type="EMBL" id="BSPP01000010">
    <property type="protein sequence ID" value="GLS87713.1"/>
    <property type="molecule type" value="Genomic_DNA"/>
</dbReference>
<organism evidence="2 3">
    <name type="scientific">Cypionkella aquatica</name>
    <dbReference type="NCBI Taxonomy" id="1756042"/>
    <lineage>
        <taxon>Bacteria</taxon>
        <taxon>Pseudomonadati</taxon>
        <taxon>Pseudomonadota</taxon>
        <taxon>Alphaproteobacteria</taxon>
        <taxon>Rhodobacterales</taxon>
        <taxon>Paracoccaceae</taxon>
        <taxon>Cypionkella</taxon>
    </lineage>
</organism>
<dbReference type="Proteomes" id="UP001157355">
    <property type="component" value="Unassembled WGS sequence"/>
</dbReference>
<proteinExistence type="predicted"/>
<reference evidence="2 3" key="1">
    <citation type="journal article" date="2014" name="Int. J. Syst. Evol. Microbiol.">
        <title>Complete genome sequence of Corynebacterium casei LMG S-19264T (=DSM 44701T), isolated from a smear-ripened cheese.</title>
        <authorList>
            <consortium name="US DOE Joint Genome Institute (JGI-PGF)"/>
            <person name="Walter F."/>
            <person name="Albersmeier A."/>
            <person name="Kalinowski J."/>
            <person name="Ruckert C."/>
        </authorList>
    </citation>
    <scope>NUCLEOTIDE SEQUENCE [LARGE SCALE GENOMIC DNA]</scope>
    <source>
        <strain evidence="2 3">NBRC 111766</strain>
    </source>
</reference>
<accession>A0AA37TXK8</accession>